<dbReference type="Proteomes" id="UP000093629">
    <property type="component" value="Unassembled WGS sequence"/>
</dbReference>
<accession>A0A1A3NCU4</accession>
<feature type="region of interest" description="Disordered" evidence="3">
    <location>
        <begin position="241"/>
        <end position="261"/>
    </location>
</feature>
<comment type="caution">
    <text evidence="5">The sequence shown here is derived from an EMBL/GenBank/DDBJ whole genome shotgun (WGS) entry which is preliminary data.</text>
</comment>
<dbReference type="CDD" id="cd07989">
    <property type="entry name" value="LPLAT_AGPAT-like"/>
    <property type="match status" value="1"/>
</dbReference>
<evidence type="ECO:0000313" key="5">
    <source>
        <dbReference type="EMBL" id="OBK18242.1"/>
    </source>
</evidence>
<evidence type="ECO:0000259" key="4">
    <source>
        <dbReference type="SMART" id="SM00563"/>
    </source>
</evidence>
<organism evidence="5 6">
    <name type="scientific">Mycobacterium asiaticum</name>
    <dbReference type="NCBI Taxonomy" id="1790"/>
    <lineage>
        <taxon>Bacteria</taxon>
        <taxon>Bacillati</taxon>
        <taxon>Actinomycetota</taxon>
        <taxon>Actinomycetes</taxon>
        <taxon>Mycobacteriales</taxon>
        <taxon>Mycobacteriaceae</taxon>
        <taxon>Mycobacterium</taxon>
    </lineage>
</organism>
<gene>
    <name evidence="5" type="ORF">A5636_21415</name>
</gene>
<dbReference type="SUPFAM" id="SSF69593">
    <property type="entry name" value="Glycerol-3-phosphate (1)-acyltransferase"/>
    <property type="match status" value="1"/>
</dbReference>
<name>A0A1A3NCU4_MYCAS</name>
<dbReference type="GO" id="GO:0003841">
    <property type="term" value="F:1-acylglycerol-3-phosphate O-acyltransferase activity"/>
    <property type="evidence" value="ECO:0007669"/>
    <property type="project" value="TreeGrafter"/>
</dbReference>
<feature type="domain" description="Phospholipid/glycerol acyltransferase" evidence="4">
    <location>
        <begin position="38"/>
        <end position="152"/>
    </location>
</feature>
<reference evidence="5 6" key="1">
    <citation type="submission" date="2016-06" db="EMBL/GenBank/DDBJ databases">
        <authorList>
            <person name="Kjaerup R.B."/>
            <person name="Dalgaard T.S."/>
            <person name="Juul-Madsen H.R."/>
        </authorList>
    </citation>
    <scope>NUCLEOTIDE SEQUENCE [LARGE SCALE GENOMIC DNA]</scope>
    <source>
        <strain evidence="5 6">1245139.5</strain>
    </source>
</reference>
<evidence type="ECO:0000256" key="3">
    <source>
        <dbReference type="SAM" id="MobiDB-lite"/>
    </source>
</evidence>
<dbReference type="Pfam" id="PF01553">
    <property type="entry name" value="Acyltransferase"/>
    <property type="match status" value="1"/>
</dbReference>
<dbReference type="GO" id="GO:0005886">
    <property type="term" value="C:plasma membrane"/>
    <property type="evidence" value="ECO:0007669"/>
    <property type="project" value="TreeGrafter"/>
</dbReference>
<evidence type="ECO:0000313" key="6">
    <source>
        <dbReference type="Proteomes" id="UP000093629"/>
    </source>
</evidence>
<dbReference type="PANTHER" id="PTHR10434">
    <property type="entry name" value="1-ACYL-SN-GLYCEROL-3-PHOSPHATE ACYLTRANSFERASE"/>
    <property type="match status" value="1"/>
</dbReference>
<sequence>MAEPVFRMLEFLVPSAVALNGTKITYYGLENIPASGGAIVALNHTSYVDWIPASLAAKERKRRLRFMIKAEMQEVKAVNYVIKHIQLIPVDRTQGAEAYSVAVQRLKEGELIGLHPEATISRSFELREFRTGAARMAVEAQVPIVPMIVWGAHRIWPKDHPKKLLRNKIPITAAIGPPLQPGRDPDALNGTLRQAMEAMLYWVQEQYPHPEGEYWVPRRLGGSAPTPDESREFRIAELAERAQKRAQDGVASKRRKEGNPR</sequence>
<dbReference type="RefSeq" id="WP_065157798.1">
    <property type="nucleotide sequence ID" value="NZ_LZLQ01000033.1"/>
</dbReference>
<evidence type="ECO:0000256" key="2">
    <source>
        <dbReference type="ARBA" id="ARBA00023315"/>
    </source>
</evidence>
<dbReference type="AlphaFoldDB" id="A0A1A3NCU4"/>
<proteinExistence type="predicted"/>
<keyword evidence="6" id="KW-1185">Reference proteome</keyword>
<feature type="compositionally biased region" description="Basic residues" evidence="3">
    <location>
        <begin position="252"/>
        <end position="261"/>
    </location>
</feature>
<evidence type="ECO:0000256" key="1">
    <source>
        <dbReference type="ARBA" id="ARBA00022679"/>
    </source>
</evidence>
<dbReference type="PANTHER" id="PTHR10434:SF55">
    <property type="entry name" value="POSSIBLE ACYLTRANSFERASE"/>
    <property type="match status" value="1"/>
</dbReference>
<dbReference type="InterPro" id="IPR002123">
    <property type="entry name" value="Plipid/glycerol_acylTrfase"/>
</dbReference>
<dbReference type="GO" id="GO:0006654">
    <property type="term" value="P:phosphatidic acid biosynthetic process"/>
    <property type="evidence" value="ECO:0007669"/>
    <property type="project" value="TreeGrafter"/>
</dbReference>
<dbReference type="OrthoDB" id="3210041at2"/>
<keyword evidence="2 5" id="KW-0012">Acyltransferase</keyword>
<dbReference type="SMART" id="SM00563">
    <property type="entry name" value="PlsC"/>
    <property type="match status" value="1"/>
</dbReference>
<protein>
    <submittedName>
        <fullName evidence="5">Acyltransferase</fullName>
    </submittedName>
</protein>
<keyword evidence="1 5" id="KW-0808">Transferase</keyword>
<dbReference type="EMBL" id="LZLQ01000033">
    <property type="protein sequence ID" value="OBK18242.1"/>
    <property type="molecule type" value="Genomic_DNA"/>
</dbReference>